<dbReference type="OrthoDB" id="107551at2"/>
<keyword evidence="4" id="KW-1185">Reference proteome</keyword>
<name>A0A316AJM9_9BACT</name>
<dbReference type="GO" id="GO:0004560">
    <property type="term" value="F:alpha-L-fucosidase activity"/>
    <property type="evidence" value="ECO:0007669"/>
    <property type="project" value="InterPro"/>
</dbReference>
<dbReference type="EMBL" id="QGDT01000005">
    <property type="protein sequence ID" value="PWJ57973.1"/>
    <property type="molecule type" value="Genomic_DNA"/>
</dbReference>
<evidence type="ECO:0000313" key="4">
    <source>
        <dbReference type="Proteomes" id="UP000245880"/>
    </source>
</evidence>
<accession>A0A316AJM9</accession>
<dbReference type="InterPro" id="IPR013780">
    <property type="entry name" value="Glyco_hydro_b"/>
</dbReference>
<proteinExistence type="predicted"/>
<organism evidence="3 4">
    <name type="scientific">Dyadobacter jejuensis</name>
    <dbReference type="NCBI Taxonomy" id="1082580"/>
    <lineage>
        <taxon>Bacteria</taxon>
        <taxon>Pseudomonadati</taxon>
        <taxon>Bacteroidota</taxon>
        <taxon>Cytophagia</taxon>
        <taxon>Cytophagales</taxon>
        <taxon>Spirosomataceae</taxon>
        <taxon>Dyadobacter</taxon>
    </lineage>
</organism>
<dbReference type="InterPro" id="IPR031919">
    <property type="entry name" value="Fucosidase_C"/>
</dbReference>
<feature type="domain" description="Alpha-L-fucosidase C-terminal" evidence="2">
    <location>
        <begin position="86"/>
        <end position="167"/>
    </location>
</feature>
<sequence length="169" mass="18789">MLVEVVSKNGVMLLSAGPMPDGTIPTEQVEALHGIGAWLKKYGEAVYGTRPFVSFGEGPTRLTVDTSDEWNEYGAVKKGLDLLNFKDIRYTQKGRVIYCTQLGWNDQVTSILLTTFGDKAKKFKVQKVSMLGSSEKITWTRQADGLKINLPKKKPELGEMATVFKIEVE</sequence>
<dbReference type="AlphaFoldDB" id="A0A316AJM9"/>
<dbReference type="InterPro" id="IPR057739">
    <property type="entry name" value="Glyco_hydro_29_N"/>
</dbReference>
<protein>
    <submittedName>
        <fullName evidence="3">Alpha-L-fucosidase-like protein</fullName>
    </submittedName>
</protein>
<dbReference type="Gene3D" id="3.20.20.80">
    <property type="entry name" value="Glycosidases"/>
    <property type="match status" value="1"/>
</dbReference>
<dbReference type="GO" id="GO:0005975">
    <property type="term" value="P:carbohydrate metabolic process"/>
    <property type="evidence" value="ECO:0007669"/>
    <property type="project" value="InterPro"/>
</dbReference>
<dbReference type="SUPFAM" id="SSF51445">
    <property type="entry name" value="(Trans)glycosidases"/>
    <property type="match status" value="1"/>
</dbReference>
<dbReference type="InterPro" id="IPR017853">
    <property type="entry name" value="GH"/>
</dbReference>
<dbReference type="Pfam" id="PF01120">
    <property type="entry name" value="Alpha_L_fucos"/>
    <property type="match status" value="1"/>
</dbReference>
<evidence type="ECO:0000259" key="2">
    <source>
        <dbReference type="Pfam" id="PF16757"/>
    </source>
</evidence>
<gene>
    <name evidence="3" type="ORF">CLV98_105153</name>
</gene>
<feature type="domain" description="Glycoside hydrolase family 29 N-terminal" evidence="1">
    <location>
        <begin position="1"/>
        <end position="44"/>
    </location>
</feature>
<reference evidence="3 4" key="1">
    <citation type="submission" date="2018-03" db="EMBL/GenBank/DDBJ databases">
        <title>Genomic Encyclopedia of Archaeal and Bacterial Type Strains, Phase II (KMG-II): from individual species to whole genera.</title>
        <authorList>
            <person name="Goeker M."/>
        </authorList>
    </citation>
    <scope>NUCLEOTIDE SEQUENCE [LARGE SCALE GENOMIC DNA]</scope>
    <source>
        <strain evidence="3 4">DSM 100346</strain>
    </source>
</reference>
<dbReference type="Pfam" id="PF16757">
    <property type="entry name" value="Fucosidase_C"/>
    <property type="match status" value="1"/>
</dbReference>
<evidence type="ECO:0000259" key="1">
    <source>
        <dbReference type="Pfam" id="PF01120"/>
    </source>
</evidence>
<comment type="caution">
    <text evidence="3">The sequence shown here is derived from an EMBL/GenBank/DDBJ whole genome shotgun (WGS) entry which is preliminary data.</text>
</comment>
<dbReference type="Proteomes" id="UP000245880">
    <property type="component" value="Unassembled WGS sequence"/>
</dbReference>
<evidence type="ECO:0000313" key="3">
    <source>
        <dbReference type="EMBL" id="PWJ57973.1"/>
    </source>
</evidence>
<dbReference type="Gene3D" id="2.60.40.1180">
    <property type="entry name" value="Golgi alpha-mannosidase II"/>
    <property type="match status" value="1"/>
</dbReference>